<dbReference type="RefSeq" id="WP_280318221.1">
    <property type="nucleotide sequence ID" value="NZ_CP118605.1"/>
</dbReference>
<proteinExistence type="predicted"/>
<keyword evidence="1" id="KW-0812">Transmembrane</keyword>
<evidence type="ECO:0000259" key="2">
    <source>
        <dbReference type="Pfam" id="PF07811"/>
    </source>
</evidence>
<keyword evidence="4" id="KW-1185">Reference proteome</keyword>
<sequence length="271" mass="30704">MLPFLRDQKGQALPEMLIVFPIVVILVMGIIQVSLLYRGKATLNSATFHAARAGALNHAYLSSMRSAFFHRMAALGHVADSRKTAITEEMYDDPDLISLTAMRTAVETSHLYDPVKLEWPTKAVFDHFAVRYRQLEACSGNNCPFSNFGGRFRVSNSSGVFQIPHENLDARINTVQTIDGGNVDLQDANLLRIRSMYCYDLEVPVANFIIWRTLRMSQSTDPDWQVCETLRQTYGNSKYLMPLRSYSVVRMQSGIRCEGDEQQGRNCQNLH</sequence>
<feature type="transmembrane region" description="Helical" evidence="1">
    <location>
        <begin position="12"/>
        <end position="37"/>
    </location>
</feature>
<keyword evidence="1" id="KW-1133">Transmembrane helix</keyword>
<dbReference type="Proteomes" id="UP001236500">
    <property type="component" value="Chromosome"/>
</dbReference>
<evidence type="ECO:0000256" key="1">
    <source>
        <dbReference type="SAM" id="Phobius"/>
    </source>
</evidence>
<dbReference type="InterPro" id="IPR012495">
    <property type="entry name" value="TadE-like_dom"/>
</dbReference>
<evidence type="ECO:0000313" key="4">
    <source>
        <dbReference type="Proteomes" id="UP001236500"/>
    </source>
</evidence>
<gene>
    <name evidence="3" type="ORF">PVT68_11625</name>
</gene>
<dbReference type="EMBL" id="CP118605">
    <property type="protein sequence ID" value="WGL15417.1"/>
    <property type="molecule type" value="Genomic_DNA"/>
</dbReference>
<name>A0ABY8N9Z0_9GAMM</name>
<protein>
    <submittedName>
        <fullName evidence="3">Pilus assembly protein</fullName>
    </submittedName>
</protein>
<reference evidence="3 4" key="1">
    <citation type="submission" date="2023-02" db="EMBL/GenBank/DDBJ databases">
        <title>Description and genomic characterization of Microbulbifer bruguierae sp. nov., isolated from the sediment of mangrove plant Bruguiera sexangula.</title>
        <authorList>
            <person name="Long M."/>
        </authorList>
    </citation>
    <scope>NUCLEOTIDE SEQUENCE [LARGE SCALE GENOMIC DNA]</scope>
    <source>
        <strain evidence="3 4">H12</strain>
    </source>
</reference>
<organism evidence="3 4">
    <name type="scientific">Microbulbifer bruguierae</name>
    <dbReference type="NCBI Taxonomy" id="3029061"/>
    <lineage>
        <taxon>Bacteria</taxon>
        <taxon>Pseudomonadati</taxon>
        <taxon>Pseudomonadota</taxon>
        <taxon>Gammaproteobacteria</taxon>
        <taxon>Cellvibrionales</taxon>
        <taxon>Microbulbiferaceae</taxon>
        <taxon>Microbulbifer</taxon>
    </lineage>
</organism>
<keyword evidence="1" id="KW-0472">Membrane</keyword>
<dbReference type="Pfam" id="PF07811">
    <property type="entry name" value="TadE"/>
    <property type="match status" value="1"/>
</dbReference>
<evidence type="ECO:0000313" key="3">
    <source>
        <dbReference type="EMBL" id="WGL15417.1"/>
    </source>
</evidence>
<feature type="domain" description="TadE-like" evidence="2">
    <location>
        <begin position="10"/>
        <end position="52"/>
    </location>
</feature>
<accession>A0ABY8N9Z0</accession>